<evidence type="ECO:0000313" key="1">
    <source>
        <dbReference type="EMBL" id="MED6178099.1"/>
    </source>
</evidence>
<dbReference type="Proteomes" id="UP001341840">
    <property type="component" value="Unassembled WGS sequence"/>
</dbReference>
<evidence type="ECO:0000313" key="2">
    <source>
        <dbReference type="Proteomes" id="UP001341840"/>
    </source>
</evidence>
<protein>
    <submittedName>
        <fullName evidence="1">Uncharacterized protein</fullName>
    </submittedName>
</protein>
<gene>
    <name evidence="1" type="ORF">PIB30_104449</name>
</gene>
<comment type="caution">
    <text evidence="1">The sequence shown here is derived from an EMBL/GenBank/DDBJ whole genome shotgun (WGS) entry which is preliminary data.</text>
</comment>
<sequence length="110" mass="12211">MANDENNPKNNGKSNSTSDFEIFTNFMQQFSQFQAHFKQKTANHLSTEGVIEDSAAEIVDSRQDDKSNETVLVLTPDQNETLIALLRQPSLTAPTSVNHITSTTTLTQPK</sequence>
<organism evidence="1 2">
    <name type="scientific">Stylosanthes scabra</name>
    <dbReference type="NCBI Taxonomy" id="79078"/>
    <lineage>
        <taxon>Eukaryota</taxon>
        <taxon>Viridiplantae</taxon>
        <taxon>Streptophyta</taxon>
        <taxon>Embryophyta</taxon>
        <taxon>Tracheophyta</taxon>
        <taxon>Spermatophyta</taxon>
        <taxon>Magnoliopsida</taxon>
        <taxon>eudicotyledons</taxon>
        <taxon>Gunneridae</taxon>
        <taxon>Pentapetalae</taxon>
        <taxon>rosids</taxon>
        <taxon>fabids</taxon>
        <taxon>Fabales</taxon>
        <taxon>Fabaceae</taxon>
        <taxon>Papilionoideae</taxon>
        <taxon>50 kb inversion clade</taxon>
        <taxon>dalbergioids sensu lato</taxon>
        <taxon>Dalbergieae</taxon>
        <taxon>Pterocarpus clade</taxon>
        <taxon>Stylosanthes</taxon>
    </lineage>
</organism>
<dbReference type="EMBL" id="JASCZI010154641">
    <property type="protein sequence ID" value="MED6178099.1"/>
    <property type="molecule type" value="Genomic_DNA"/>
</dbReference>
<keyword evidence="2" id="KW-1185">Reference proteome</keyword>
<proteinExistence type="predicted"/>
<reference evidence="1 2" key="1">
    <citation type="journal article" date="2023" name="Plants (Basel)">
        <title>Bridging the Gap: Combining Genomics and Transcriptomics Approaches to Understand Stylosanthes scabra, an Orphan Legume from the Brazilian Caatinga.</title>
        <authorList>
            <person name="Ferreira-Neto J.R.C."/>
            <person name="da Silva M.D."/>
            <person name="Binneck E."/>
            <person name="de Melo N.F."/>
            <person name="da Silva R.H."/>
            <person name="de Melo A.L.T.M."/>
            <person name="Pandolfi V."/>
            <person name="Bustamante F.O."/>
            <person name="Brasileiro-Vidal A.C."/>
            <person name="Benko-Iseppon A.M."/>
        </authorList>
    </citation>
    <scope>NUCLEOTIDE SEQUENCE [LARGE SCALE GENOMIC DNA]</scope>
    <source>
        <tissue evidence="1">Leaves</tissue>
    </source>
</reference>
<name>A0ABU6VX52_9FABA</name>
<accession>A0ABU6VX52</accession>
<feature type="non-terminal residue" evidence="1">
    <location>
        <position position="110"/>
    </location>
</feature>